<evidence type="ECO:0008006" key="8">
    <source>
        <dbReference type="Google" id="ProtNLM"/>
    </source>
</evidence>
<feature type="compositionally biased region" description="Polar residues" evidence="4">
    <location>
        <begin position="1679"/>
        <end position="1705"/>
    </location>
</feature>
<evidence type="ECO:0000313" key="7">
    <source>
        <dbReference type="Proteomes" id="UP000256924"/>
    </source>
</evidence>
<keyword evidence="3" id="KW-0843">Virulence</keyword>
<reference evidence="6 7" key="1">
    <citation type="journal article" date="2004" name="Emerg. Infect. Dis.">
        <title>Amoebae-resisting bacteria isolated from human nasal swabs by amoebal coculture.</title>
        <authorList>
            <person name="Greub G."/>
            <person name="La Scola B."/>
            <person name="Raoult D."/>
        </authorList>
    </citation>
    <scope>NUCLEOTIDE SEQUENCE [LARGE SCALE GENOMIC DNA]</scope>
    <source>
        <strain evidence="6 7">CCUG 51329</strain>
    </source>
</reference>
<gene>
    <name evidence="6" type="ORF">DRF68_02190</name>
</gene>
<dbReference type="InterPro" id="IPR050708">
    <property type="entry name" value="T6SS_VgrG/RHS"/>
</dbReference>
<dbReference type="SUPFAM" id="SSF69318">
    <property type="entry name" value="Integrin alpha N-terminal domain"/>
    <property type="match status" value="2"/>
</dbReference>
<sequence length="3463" mass="385471">MKISIKKFPLSKRTVLLICFFASMFFFASFTKEDKQRISDLKLKMMEKYFPHKKDIVFEEINGEKEKISHDNKIQNFKPTQKEVNSLLNTFSSNVNIIPEILDQYESLEKQGIIGEFSNEDSDNPSDNFFTVNIPAINTTNTKAYLIYDLFGLDGYHSVSRSINKNLAFGGNIIVPSNKWSTQKEQIGISSLQAGKNIILFTTPVSGIKYKVKNVKIVFEKDNRSSDSISALLSGNQLYLKGLGSPFDQGSVQINNTVISKSNGEFEAVINLHEEDKRKGFVSIVNGTENKQYKIPQNIKSFKIINDEKFSPEIFELNKDSEFTKNYEGTIINVEKNSVSEKAFFQVIKLRKKDYPAVMGEIKNMTPNSYAYRLQNISGKVSKKIKLSIPYDEKKLGARSAKELRAFYFDYASKKWRVDPTGKVDSENKVITVEGDGDTDYINGIISVPESSQLDAFAPTSISGLKAADPTAGLQLMAVPTATQKGDASANYPIRVPSGIGGMQPSLSIGYSSGGGNGWMGDGWSINGLSSITVDTRWGVPAFDTKNGGTETELYSLDGEMLVYPNSYLPHRHNDVSENNAAITTDRQLRSAFTSNGSKQFYLRKNHDFSLIERIGTSPGNYTWKVTSTDGTKSYYGGSPDSMLSGSGGIAHWALRLVEDVHGNTMEFTYYNEGATGGRFFQIKKVAYGKNKDYTVNFNRQPSVTRNDISINAKQGFARSEPYLLKDIEVKYKTELVRTYKMDYIEGEFYKTLLKRIYIVPHNPCSTTLASREENNTQISGRSERDDIDDGSGGNGGSNGGIEPTCNEITDSYTFDYYNDVRDNQGNLKIFGPDTAINVQNDKEAYSGSVASLIRPSKINGNISSESGLNIRPAAGLNFYTPSSSAYGHLMFGFPFGNSKAKARNAQQLIDFNGDGIQDMIYRVPDEGLFLRPGKLDVNGILSFLNSQRIENYSGDFSFTETSTKSRGWDMGAIVYSRSQITSNSTGSTTTYLTDANSDGLMDIVHNGEVWFNRFDINSNKSEMTKHSEYTENMVVKAKAVQQPIKWCGDIGSEMTEPCPEDFEELTPQPVTDVVKVWIAPKDGYVRFIDNVSVSSPGILVDPTPPDQKRMFYSVEIKSPIPNTGSTTIFSNTRIFLKEIVGSDPIQNIVINHYNDYFLQMQGVPVDANYSIQNGINNPNRLFVQSGDKIYIRLHKNAVKDFSIISNPTVVYVDPVTGNDLINSYPLSQDQFQLNNGSYAENFFLNNLTAPIYLDAQGTATINIPSITFPSLDDNITFKVVTENANTGVLTPVIPAEFYGPTNLTTQAHNINLQINAGEPVYLRFIIESDSQTNFPLINLSNKIVVDYNASTTYNSNINTTFFAVPEYPSFAVTQLKSKLNINNVSSNVSISGSHNFGIHINKNITNNNNLGTGSFYYIVKKGTQILGKRKIIFSDANNVLNLTEEDMISGQPVSGISPIDFYAGDPTTIYFDNSHLITVQVYCKTSGDYDLFNKYSTYFSNNPFVIYYDNINVYSNTSATAVNTAMYNSKSAIYNNWGQFLYKPGEFVNYKYGFPIGISDLLAAPAPQNTYQPCMIYQNDPTALANCINNMSPIPSTGLPLDPVGPMKVNITQGIGQKKSLLLKWAGSGPLQFSTAGGFNTDDTVNYFTDPVPVLPTVTPSTYVSGQLSVDTSMKAISRNQKSSSRNTTDGLSSGMVSGGNSETELVGVGSIETQTFSDMNGDGYPDMVYPQSIQFTNSTGSLEDIELQNYGDYPTNSLSYQKSNSAGFSFNAFSVTGRIGAHGSNGTTTRANSGMPWSGSASVSASYNNYYNSYDKGEGYWMDINGDGLPDRIRGGGSQYMRYSLNLGKSLAGEAIFPNMITYSSHPKANASISLGGALGASANLGALASFGFGISAGASASSSKGSADVVFEDVNSDGLVDILEVSGNSTAVRYNLGNRFQTPMPLLKSGGDINFEDETVSYNGSLSFGANYMFNIGPVTLIPPVVVLILWIKAGAGANVNVGLNVSETKKAFKDMNGDGYTDLVQDTNNGFIVNYSQINRTNKLKSITNTISKGRYNLDYEIVRANYNNPYAKLVVKKISVVESNVFSQNYTTDQGTKMETNYSFRNRKYDRREREDFGFDTVIKQEMNGPLAERVTTDYYYNNTYLMNGLIKQSIVQNGSGSFLSDITYDYKLRRFSNSLTLIDLNSDLGIDYDKGGREGRKMAIALLNAKIKTIHEAGGSLSTRERFTYTNKGLLKQYQYESPSSSYNTNITYQALSNNIIGVPTLVEVYNGNTQSTLLRQRRAENINTYNGNVGSYVTFDGSNDIYTDIQYYANGNIKKVIYPPNELGQRYEVNYTYDDAVTGKYVIKVKDIFNIESTATYNPLFDVVTRKVDTGGNAMVFYYDGFGRTRSIMGPNEIANGSTVPTVKYRYWTDHAGIPNNDATIKIYRASTSNFDPEYAAANNTIMTDTYSDFLGRIVQVKKDIEVSGGEGRSVSGRAIFDGLGRVVKQHHPTAEAIGNQNLNSYMPPSTSTLATYDSRDRVISATDEDGNTKYTTYSIENNLLKVTEEFMNQKSESYSTPEGKVVMKNDYLYQQPLTTLFEYSTIGELLSVKDPEGIATEFSYNLAGRRMQQIHPDKGITSYEYDLSGNLIRLTTDNLLNDSTINNHFIEYKYDHNRLAGIVLPDLPSGDPNPNNVIYQYGSATAGNNAGKLINKTDGAGDTVYKYGRMGEVIYELKKVRGHHIPEMYFKTYFNYDSWNRLTKIKYPDNEIVSYHYDRGGNLKSVDNNYGETYVSDIRYDNYEQRESIVYGNGTSQYYQYNPQNRRLDRYYLYSPNGIMLNNSYEYDEFANITKIKNEAYPLANGMGGAYQSYFGYDTLNRLIGTGSEQTILDGENQPIQNTFIAPTTYQLEMEYNNAGGIVIKAQHHERDQNVVAENTYDNKYEYISGTHKLQNVDDAATGYHEYFLYDYNGNVTDHVNPFGSKKMYWDEQERLKAFYDDNSGIYQYHTYDDKGERVVKYGLEIPTQLYQNGVPVEINELKLFEFKIYPNPYVTVSSTGQYTKHYFEGSKRFASRLLDGAVRYEDPSVLYASRSAEDSEPSKPADVKSDFERYLEKSGIGDDVSVELRERPWTTGLYYLHGDHLGTATFVTNSQGEATQFFLNLPFGETMLEQMDGSYDNPFKFNAKELDEDTGLYYYGARYYNPRLSIWYGVDPLAVYNPVMETQFYGDGQHNGGIYHLGNLNPYIYTYQNPIVYVDPNGKQVKITVGFSGGEGTHYSKSDINAFNYRTSVLENNNGFVKINNIDTGRSFVNSLVLQTKKSGYITGLVTFAHSGATGIFANNNEGFYTSNKTKQGDYSNVDMLANQVKNGNVKFSQSAVWVFGSCYTANSSDTGLNSPSDALAQYTASKLNITTVGATGSVYPEISNGRETGRLKTDGTFKMYSPLPNQITDKKQVKEIDLGKTINPSKLIK</sequence>
<dbReference type="Gene3D" id="2.180.10.10">
    <property type="entry name" value="RHS repeat-associated core"/>
    <property type="match status" value="1"/>
</dbReference>
<feature type="signal peptide" evidence="5">
    <location>
        <begin position="1"/>
        <end position="28"/>
    </location>
</feature>
<dbReference type="InterPro" id="IPR006530">
    <property type="entry name" value="YD"/>
</dbReference>
<protein>
    <recommendedName>
        <fullName evidence="8">Insecticide toxin TcdB middle/N-terminal domain-containing protein</fullName>
    </recommendedName>
</protein>
<evidence type="ECO:0000256" key="4">
    <source>
        <dbReference type="SAM" id="MobiDB-lite"/>
    </source>
</evidence>
<dbReference type="PANTHER" id="PTHR32305">
    <property type="match status" value="1"/>
</dbReference>
<feature type="region of interest" description="Disordered" evidence="4">
    <location>
        <begin position="1678"/>
        <end position="1705"/>
    </location>
</feature>
<dbReference type="Pfam" id="PF05593">
    <property type="entry name" value="RHS_repeat"/>
    <property type="match status" value="1"/>
</dbReference>
<accession>A0A3D9BG95</accession>
<keyword evidence="7" id="KW-1185">Reference proteome</keyword>
<dbReference type="GO" id="GO:0005576">
    <property type="term" value="C:extracellular region"/>
    <property type="evidence" value="ECO:0007669"/>
    <property type="project" value="UniProtKB-SubCell"/>
</dbReference>
<feature type="compositionally biased region" description="Gly residues" evidence="4">
    <location>
        <begin position="791"/>
        <end position="800"/>
    </location>
</feature>
<comment type="subcellular location">
    <subcellularLocation>
        <location evidence="1">Secreted</location>
    </subcellularLocation>
</comment>
<dbReference type="EMBL" id="QNVU01000003">
    <property type="protein sequence ID" value="REC52554.1"/>
    <property type="molecule type" value="Genomic_DNA"/>
</dbReference>
<dbReference type="InterPro" id="IPR031325">
    <property type="entry name" value="RHS_repeat"/>
</dbReference>
<name>A0A3D9BG95_9FLAO</name>
<dbReference type="InterPro" id="IPR022385">
    <property type="entry name" value="Rhs_assc_core"/>
</dbReference>
<proteinExistence type="predicted"/>
<dbReference type="InterPro" id="IPR028994">
    <property type="entry name" value="Integrin_alpha_N"/>
</dbReference>
<evidence type="ECO:0000256" key="5">
    <source>
        <dbReference type="SAM" id="SignalP"/>
    </source>
</evidence>
<dbReference type="Pfam" id="PF03534">
    <property type="entry name" value="SpvB"/>
    <property type="match status" value="1"/>
</dbReference>
<feature type="region of interest" description="Disordered" evidence="4">
    <location>
        <begin position="767"/>
        <end position="805"/>
    </location>
</feature>
<evidence type="ECO:0000256" key="3">
    <source>
        <dbReference type="ARBA" id="ARBA00023026"/>
    </source>
</evidence>
<keyword evidence="5" id="KW-0732">Signal</keyword>
<evidence type="ECO:0000313" key="6">
    <source>
        <dbReference type="EMBL" id="REC52554.1"/>
    </source>
</evidence>
<dbReference type="NCBIfam" id="TIGR03696">
    <property type="entry name" value="Rhs_assc_core"/>
    <property type="match status" value="1"/>
</dbReference>
<dbReference type="InterPro" id="IPR003284">
    <property type="entry name" value="Sal_SpvB"/>
</dbReference>
<dbReference type="NCBIfam" id="TIGR01643">
    <property type="entry name" value="YD_repeat_2x"/>
    <property type="match status" value="1"/>
</dbReference>
<dbReference type="GO" id="GO:0005737">
    <property type="term" value="C:cytoplasm"/>
    <property type="evidence" value="ECO:0007669"/>
    <property type="project" value="InterPro"/>
</dbReference>
<organism evidence="6 7">
    <name type="scientific">Candidatus Chryseobacterium massiliense</name>
    <dbReference type="NCBI Taxonomy" id="204089"/>
    <lineage>
        <taxon>Bacteria</taxon>
        <taxon>Pseudomonadati</taxon>
        <taxon>Bacteroidota</taxon>
        <taxon>Flavobacteriia</taxon>
        <taxon>Flavobacteriales</taxon>
        <taxon>Weeksellaceae</taxon>
        <taxon>Chryseobacterium group</taxon>
        <taxon>Chryseobacterium</taxon>
    </lineage>
</organism>
<evidence type="ECO:0000256" key="2">
    <source>
        <dbReference type="ARBA" id="ARBA00022525"/>
    </source>
</evidence>
<feature type="chain" id="PRO_5017762687" description="Insecticide toxin TcdB middle/N-terminal domain-containing protein" evidence="5">
    <location>
        <begin position="29"/>
        <end position="3463"/>
    </location>
</feature>
<dbReference type="RefSeq" id="WP_116096375.1">
    <property type="nucleotide sequence ID" value="NZ_QNVU01000003.1"/>
</dbReference>
<evidence type="ECO:0000256" key="1">
    <source>
        <dbReference type="ARBA" id="ARBA00004613"/>
    </source>
</evidence>
<keyword evidence="2" id="KW-0964">Secreted</keyword>
<comment type="caution">
    <text evidence="6">The sequence shown here is derived from an EMBL/GenBank/DDBJ whole genome shotgun (WGS) entry which is preliminary data.</text>
</comment>
<feature type="compositionally biased region" description="Polar residues" evidence="4">
    <location>
        <begin position="767"/>
        <end position="781"/>
    </location>
</feature>
<dbReference type="Proteomes" id="UP000256924">
    <property type="component" value="Unassembled WGS sequence"/>
</dbReference>
<dbReference type="PANTHER" id="PTHR32305:SF15">
    <property type="entry name" value="PROTEIN RHSA-RELATED"/>
    <property type="match status" value="1"/>
</dbReference>